<dbReference type="PROSITE" id="PS52029">
    <property type="entry name" value="LD_TPASE"/>
    <property type="match status" value="1"/>
</dbReference>
<evidence type="ECO:0000256" key="6">
    <source>
        <dbReference type="ARBA" id="ARBA00023316"/>
    </source>
</evidence>
<evidence type="ECO:0000313" key="9">
    <source>
        <dbReference type="EMBL" id="SDJ98961.1"/>
    </source>
</evidence>
<keyword evidence="5 7" id="KW-0573">Peptidoglycan synthesis</keyword>
<dbReference type="GO" id="GO:0009252">
    <property type="term" value="P:peptidoglycan biosynthetic process"/>
    <property type="evidence" value="ECO:0007669"/>
    <property type="project" value="UniProtKB-UniPathway"/>
</dbReference>
<dbReference type="SUPFAM" id="SSF141523">
    <property type="entry name" value="L,D-transpeptidase catalytic domain-like"/>
    <property type="match status" value="1"/>
</dbReference>
<evidence type="ECO:0000256" key="1">
    <source>
        <dbReference type="ARBA" id="ARBA00004752"/>
    </source>
</evidence>
<feature type="active site" description="Nucleophile" evidence="7">
    <location>
        <position position="169"/>
    </location>
</feature>
<evidence type="ECO:0000256" key="5">
    <source>
        <dbReference type="ARBA" id="ARBA00022984"/>
    </source>
</evidence>
<evidence type="ECO:0000259" key="8">
    <source>
        <dbReference type="PROSITE" id="PS52029"/>
    </source>
</evidence>
<proteinExistence type="inferred from homology"/>
<dbReference type="GO" id="GO:0071555">
    <property type="term" value="P:cell wall organization"/>
    <property type="evidence" value="ECO:0007669"/>
    <property type="project" value="UniProtKB-UniRule"/>
</dbReference>
<dbReference type="UniPathway" id="UPA00219"/>
<keyword evidence="10" id="KW-1185">Reference proteome</keyword>
<comment type="pathway">
    <text evidence="1 7">Cell wall biogenesis; peptidoglycan biosynthesis.</text>
</comment>
<dbReference type="InterPro" id="IPR038063">
    <property type="entry name" value="Transpep_catalytic_dom"/>
</dbReference>
<dbReference type="InterPro" id="IPR005490">
    <property type="entry name" value="LD_TPept_cat_dom"/>
</dbReference>
<keyword evidence="6 7" id="KW-0961">Cell wall biogenesis/degradation</keyword>
<feature type="active site" description="Proton donor/acceptor" evidence="7">
    <location>
        <position position="149"/>
    </location>
</feature>
<name>A0A1G8Y8B0_9BACT</name>
<keyword evidence="3" id="KW-0808">Transferase</keyword>
<dbReference type="Proteomes" id="UP000198510">
    <property type="component" value="Unassembled WGS sequence"/>
</dbReference>
<dbReference type="CDD" id="cd16913">
    <property type="entry name" value="YkuD_like"/>
    <property type="match status" value="1"/>
</dbReference>
<keyword evidence="4 7" id="KW-0133">Cell shape</keyword>
<dbReference type="GO" id="GO:0004180">
    <property type="term" value="F:carboxypeptidase activity"/>
    <property type="evidence" value="ECO:0007669"/>
    <property type="project" value="UniProtKB-ARBA"/>
</dbReference>
<dbReference type="GO" id="GO:0008360">
    <property type="term" value="P:regulation of cell shape"/>
    <property type="evidence" value="ECO:0007669"/>
    <property type="project" value="UniProtKB-UniRule"/>
</dbReference>
<dbReference type="Gene3D" id="2.40.440.10">
    <property type="entry name" value="L,D-transpeptidase catalytic domain-like"/>
    <property type="match status" value="1"/>
</dbReference>
<evidence type="ECO:0000256" key="7">
    <source>
        <dbReference type="PROSITE-ProRule" id="PRU01373"/>
    </source>
</evidence>
<dbReference type="OrthoDB" id="9809748at2"/>
<accession>A0A1G8Y8B0</accession>
<evidence type="ECO:0000256" key="2">
    <source>
        <dbReference type="ARBA" id="ARBA00005992"/>
    </source>
</evidence>
<dbReference type="Pfam" id="PF03734">
    <property type="entry name" value="YkuD"/>
    <property type="match status" value="1"/>
</dbReference>
<feature type="domain" description="L,D-TPase catalytic" evidence="8">
    <location>
        <begin position="51"/>
        <end position="193"/>
    </location>
</feature>
<evidence type="ECO:0000313" key="10">
    <source>
        <dbReference type="Proteomes" id="UP000198510"/>
    </source>
</evidence>
<dbReference type="PANTHER" id="PTHR36699">
    <property type="entry name" value="LD-TRANSPEPTIDASE"/>
    <property type="match status" value="1"/>
</dbReference>
<comment type="similarity">
    <text evidence="2">Belongs to the YkuD family.</text>
</comment>
<dbReference type="AlphaFoldDB" id="A0A1G8Y8B0"/>
<dbReference type="STRING" id="1075417.SAMN05421823_101596"/>
<dbReference type="EMBL" id="FNFO01000001">
    <property type="protein sequence ID" value="SDJ98961.1"/>
    <property type="molecule type" value="Genomic_DNA"/>
</dbReference>
<sequence>MVLLWGWSACTSPTTEQTGRPSSTHPPAVHATVPPTLSRLCDSLHLTPEQLRIVVTKSQYTLTVWHDSLALRGYDVVFGANPVDDKLRQGDHCTPEGTFRVKSKYPHAKWSYFIWLDYPTDDSWRKHRRAKLEGRIPPEAEIGGEIGIHGVPKGYDHAIRYKQNWTQGCVSMTTADLEDLYAVVTEGMLLEIKH</sequence>
<evidence type="ECO:0000256" key="3">
    <source>
        <dbReference type="ARBA" id="ARBA00022679"/>
    </source>
</evidence>
<organism evidence="9 10">
    <name type="scientific">Catalinimonas alkaloidigena</name>
    <dbReference type="NCBI Taxonomy" id="1075417"/>
    <lineage>
        <taxon>Bacteria</taxon>
        <taxon>Pseudomonadati</taxon>
        <taxon>Bacteroidota</taxon>
        <taxon>Cytophagia</taxon>
        <taxon>Cytophagales</taxon>
        <taxon>Catalimonadaceae</taxon>
        <taxon>Catalinimonas</taxon>
    </lineage>
</organism>
<dbReference type="PANTHER" id="PTHR36699:SF1">
    <property type="entry name" value="L,D-TRANSPEPTIDASE YAFK-RELATED"/>
    <property type="match status" value="1"/>
</dbReference>
<reference evidence="9 10" key="1">
    <citation type="submission" date="2016-10" db="EMBL/GenBank/DDBJ databases">
        <authorList>
            <person name="de Groot N.N."/>
        </authorList>
    </citation>
    <scope>NUCLEOTIDE SEQUENCE [LARGE SCALE GENOMIC DNA]</scope>
    <source>
        <strain evidence="9 10">DSM 25186</strain>
    </source>
</reference>
<protein>
    <submittedName>
        <fullName evidence="9">L,D-transpeptidase catalytic domain</fullName>
    </submittedName>
</protein>
<gene>
    <name evidence="9" type="ORF">SAMN05421823_101596</name>
</gene>
<evidence type="ECO:0000256" key="4">
    <source>
        <dbReference type="ARBA" id="ARBA00022960"/>
    </source>
</evidence>
<dbReference type="GO" id="GO:0016740">
    <property type="term" value="F:transferase activity"/>
    <property type="evidence" value="ECO:0007669"/>
    <property type="project" value="UniProtKB-KW"/>
</dbReference>